<accession>A0A9N8DBW7</accession>
<evidence type="ECO:0000313" key="3">
    <source>
        <dbReference type="Proteomes" id="UP001153069"/>
    </source>
</evidence>
<dbReference type="Proteomes" id="UP001153069">
    <property type="component" value="Unassembled WGS sequence"/>
</dbReference>
<evidence type="ECO:0000313" key="2">
    <source>
        <dbReference type="EMBL" id="CAB9497896.1"/>
    </source>
</evidence>
<name>A0A9N8DBW7_9STRA</name>
<dbReference type="AlphaFoldDB" id="A0A9N8DBW7"/>
<keyword evidence="1" id="KW-0812">Transmembrane</keyword>
<comment type="caution">
    <text evidence="2">The sequence shown here is derived from an EMBL/GenBank/DDBJ whole genome shotgun (WGS) entry which is preliminary data.</text>
</comment>
<dbReference type="EMBL" id="CAICTM010000027">
    <property type="protein sequence ID" value="CAB9497896.1"/>
    <property type="molecule type" value="Genomic_DNA"/>
</dbReference>
<gene>
    <name evidence="2" type="ORF">SEMRO_27_G018380.1</name>
</gene>
<feature type="transmembrane region" description="Helical" evidence="1">
    <location>
        <begin position="20"/>
        <end position="40"/>
    </location>
</feature>
<keyword evidence="1" id="KW-0472">Membrane</keyword>
<reference evidence="2" key="1">
    <citation type="submission" date="2020-06" db="EMBL/GenBank/DDBJ databases">
        <authorList>
            <consortium name="Plant Systems Biology data submission"/>
        </authorList>
    </citation>
    <scope>NUCLEOTIDE SEQUENCE</scope>
    <source>
        <strain evidence="2">D6</strain>
    </source>
</reference>
<protein>
    <submittedName>
        <fullName evidence="2">Uncharacterized protein</fullName>
    </submittedName>
</protein>
<proteinExistence type="predicted"/>
<keyword evidence="3" id="KW-1185">Reference proteome</keyword>
<organism evidence="2 3">
    <name type="scientific">Seminavis robusta</name>
    <dbReference type="NCBI Taxonomy" id="568900"/>
    <lineage>
        <taxon>Eukaryota</taxon>
        <taxon>Sar</taxon>
        <taxon>Stramenopiles</taxon>
        <taxon>Ochrophyta</taxon>
        <taxon>Bacillariophyta</taxon>
        <taxon>Bacillariophyceae</taxon>
        <taxon>Bacillariophycidae</taxon>
        <taxon>Naviculales</taxon>
        <taxon>Naviculaceae</taxon>
        <taxon>Seminavis</taxon>
    </lineage>
</organism>
<evidence type="ECO:0000256" key="1">
    <source>
        <dbReference type="SAM" id="Phobius"/>
    </source>
</evidence>
<sequence>MATTIRRSNNNDGLNVGNGTGFRIPPVVIVIVLSLCWNIFKAQIKNWYASTGTATSRSSSSGNDDGITLTDLLASGQVIPSSSSLDVISSGGLLVQSNFVQDPDLLEQFRNPQLWESCVSKSQQNQCQWLDLGATPSSVWEEMAIRIWNSHPTILSKKRDSDSDTSDTKVELAGYEYWCNIIRPHNPLEWHVDKDEVEFELSEMTNLKTPYMGAVWYGYPHQMAPSGEGYLEVLSYDPYQIPDPTELADLPHHVERIRPHYNRLVFLNVSQWHRVTPITSGARYTLAVNVWTQRPREPPETTTSTATAT</sequence>
<dbReference type="Gene3D" id="2.60.120.620">
    <property type="entry name" value="q2cbj1_9rhob like domain"/>
    <property type="match status" value="1"/>
</dbReference>
<keyword evidence="1" id="KW-1133">Transmembrane helix</keyword>